<name>A0A511MIY9_9NOCA</name>
<proteinExistence type="predicted"/>
<dbReference type="PANTHER" id="PTHR23026:SF90">
    <property type="entry name" value="IODOTYROSINE DEIODINASE 1"/>
    <property type="match status" value="1"/>
</dbReference>
<dbReference type="InterPro" id="IPR050627">
    <property type="entry name" value="Nitroreductase/BluB"/>
</dbReference>
<sequence length="231" mass="25876">MTTADVDTEQYTALARLLDERWTCRQFRADPVSHEVIEKLLRVAQRTASWCNTQPWQVVVTEGSGTDRFREELLTHIQTATPEPDFAFPAQYTGVFRDRRRECGLRLYDSVGIGKGDREQTMRQALRNFALFDAPHVAIVTTEADLGVYGAVDCGLYIGNFLLGAQSLGLGAAPQAALASYAPFIRTYFGIPDNRRVVAGISFGYPDTEHPINSFRTSREDVDQVATWFTD</sequence>
<dbReference type="AlphaFoldDB" id="A0A511MIY9"/>
<evidence type="ECO:0000313" key="5">
    <source>
        <dbReference type="EMBL" id="GEM40057.1"/>
    </source>
</evidence>
<evidence type="ECO:0000256" key="3">
    <source>
        <dbReference type="ARBA" id="ARBA00023002"/>
    </source>
</evidence>
<protein>
    <submittedName>
        <fullName evidence="5">Nitroreductase</fullName>
    </submittedName>
</protein>
<dbReference type="Gene3D" id="3.40.109.10">
    <property type="entry name" value="NADH Oxidase"/>
    <property type="match status" value="1"/>
</dbReference>
<dbReference type="Pfam" id="PF00881">
    <property type="entry name" value="Nitroreductase"/>
    <property type="match status" value="1"/>
</dbReference>
<evidence type="ECO:0000256" key="1">
    <source>
        <dbReference type="ARBA" id="ARBA00022630"/>
    </source>
</evidence>
<dbReference type="GO" id="GO:0016491">
    <property type="term" value="F:oxidoreductase activity"/>
    <property type="evidence" value="ECO:0007669"/>
    <property type="project" value="UniProtKB-KW"/>
</dbReference>
<comment type="caution">
    <text evidence="5">The sequence shown here is derived from an EMBL/GenBank/DDBJ whole genome shotgun (WGS) entry which is preliminary data.</text>
</comment>
<evidence type="ECO:0000313" key="6">
    <source>
        <dbReference type="Proteomes" id="UP000321424"/>
    </source>
</evidence>
<dbReference type="Proteomes" id="UP000321424">
    <property type="component" value="Unassembled WGS sequence"/>
</dbReference>
<dbReference type="InterPro" id="IPR000415">
    <property type="entry name" value="Nitroreductase-like"/>
</dbReference>
<feature type="domain" description="Nitroreductase" evidence="4">
    <location>
        <begin position="19"/>
        <end position="205"/>
    </location>
</feature>
<dbReference type="EMBL" id="BJXA01000031">
    <property type="protein sequence ID" value="GEM40057.1"/>
    <property type="molecule type" value="Genomic_DNA"/>
</dbReference>
<dbReference type="SUPFAM" id="SSF55469">
    <property type="entry name" value="FMN-dependent nitroreductase-like"/>
    <property type="match status" value="1"/>
</dbReference>
<accession>A0A511MIY9</accession>
<dbReference type="CDD" id="cd02136">
    <property type="entry name" value="PnbA_NfnB-like"/>
    <property type="match status" value="1"/>
</dbReference>
<dbReference type="InterPro" id="IPR029479">
    <property type="entry name" value="Nitroreductase"/>
</dbReference>
<keyword evidence="1" id="KW-0285">Flavoprotein</keyword>
<evidence type="ECO:0000256" key="2">
    <source>
        <dbReference type="ARBA" id="ARBA00022643"/>
    </source>
</evidence>
<gene>
    <name evidence="5" type="ORF">NN4_45760</name>
</gene>
<keyword evidence="6" id="KW-1185">Reference proteome</keyword>
<organism evidence="5 6">
    <name type="scientific">Nocardia ninae NBRC 108245</name>
    <dbReference type="NCBI Taxonomy" id="1210091"/>
    <lineage>
        <taxon>Bacteria</taxon>
        <taxon>Bacillati</taxon>
        <taxon>Actinomycetota</taxon>
        <taxon>Actinomycetes</taxon>
        <taxon>Mycobacteriales</taxon>
        <taxon>Nocardiaceae</taxon>
        <taxon>Nocardia</taxon>
    </lineage>
</organism>
<keyword evidence="2" id="KW-0288">FMN</keyword>
<evidence type="ECO:0000259" key="4">
    <source>
        <dbReference type="Pfam" id="PF00881"/>
    </source>
</evidence>
<dbReference type="OrthoDB" id="9798230at2"/>
<dbReference type="RefSeq" id="WP_147134779.1">
    <property type="nucleotide sequence ID" value="NZ_BJXA01000031.1"/>
</dbReference>
<reference evidence="5 6" key="1">
    <citation type="submission" date="2019-07" db="EMBL/GenBank/DDBJ databases">
        <title>Whole genome shotgun sequence of Nocardia ninae NBRC 108245.</title>
        <authorList>
            <person name="Hosoyama A."/>
            <person name="Uohara A."/>
            <person name="Ohji S."/>
            <person name="Ichikawa N."/>
        </authorList>
    </citation>
    <scope>NUCLEOTIDE SEQUENCE [LARGE SCALE GENOMIC DNA]</scope>
    <source>
        <strain evidence="5 6">NBRC 108245</strain>
    </source>
</reference>
<dbReference type="PANTHER" id="PTHR23026">
    <property type="entry name" value="NADPH NITROREDUCTASE"/>
    <property type="match status" value="1"/>
</dbReference>
<keyword evidence="3" id="KW-0560">Oxidoreductase</keyword>